<dbReference type="InterPro" id="IPR020846">
    <property type="entry name" value="MFS_dom"/>
</dbReference>
<dbReference type="InterPro" id="IPR036259">
    <property type="entry name" value="MFS_trans_sf"/>
</dbReference>
<dbReference type="InterPro" id="IPR044775">
    <property type="entry name" value="MFS_ERD6/Tret1-like"/>
</dbReference>
<feature type="transmembrane region" description="Helical" evidence="9">
    <location>
        <begin position="164"/>
        <end position="185"/>
    </location>
</feature>
<feature type="transmembrane region" description="Helical" evidence="9">
    <location>
        <begin position="345"/>
        <end position="368"/>
    </location>
</feature>
<dbReference type="InterPro" id="IPR003663">
    <property type="entry name" value="Sugar/inositol_transpt"/>
</dbReference>
<evidence type="ECO:0000313" key="11">
    <source>
        <dbReference type="EMBL" id="VEN40560.1"/>
    </source>
</evidence>
<dbReference type="GO" id="GO:0005886">
    <property type="term" value="C:plasma membrane"/>
    <property type="evidence" value="ECO:0007669"/>
    <property type="project" value="UniProtKB-SubCell"/>
</dbReference>
<evidence type="ECO:0000313" key="12">
    <source>
        <dbReference type="Proteomes" id="UP000410492"/>
    </source>
</evidence>
<protein>
    <recommendedName>
        <fullName evidence="10">Major facilitator superfamily (MFS) profile domain-containing protein</fullName>
    </recommendedName>
</protein>
<evidence type="ECO:0000256" key="3">
    <source>
        <dbReference type="ARBA" id="ARBA00022692"/>
    </source>
</evidence>
<dbReference type="InterPro" id="IPR050549">
    <property type="entry name" value="MFS_Trehalose_Transporter"/>
</dbReference>
<dbReference type="AlphaFoldDB" id="A0A653BYJ3"/>
<keyword evidence="6" id="KW-0325">Glycoprotein</keyword>
<comment type="subcellular location">
    <subcellularLocation>
        <location evidence="1">Cell membrane</location>
        <topology evidence="1">Multi-pass membrane protein</topology>
    </subcellularLocation>
</comment>
<evidence type="ECO:0000256" key="9">
    <source>
        <dbReference type="SAM" id="Phobius"/>
    </source>
</evidence>
<dbReference type="PRINTS" id="PR00171">
    <property type="entry name" value="SUGRTRNSPORT"/>
</dbReference>
<keyword evidence="12" id="KW-1185">Reference proteome</keyword>
<dbReference type="PROSITE" id="PS00217">
    <property type="entry name" value="SUGAR_TRANSPORT_2"/>
    <property type="match status" value="1"/>
</dbReference>
<dbReference type="NCBIfam" id="TIGR00879">
    <property type="entry name" value="SP"/>
    <property type="match status" value="1"/>
</dbReference>
<dbReference type="EMBL" id="CAACVG010006551">
    <property type="protein sequence ID" value="VEN40560.1"/>
    <property type="molecule type" value="Genomic_DNA"/>
</dbReference>
<dbReference type="SUPFAM" id="SSF103473">
    <property type="entry name" value="MFS general substrate transporter"/>
    <property type="match status" value="1"/>
</dbReference>
<evidence type="ECO:0000256" key="8">
    <source>
        <dbReference type="RuleBase" id="RU003346"/>
    </source>
</evidence>
<keyword evidence="2" id="KW-1003">Cell membrane</keyword>
<feature type="transmembrane region" description="Helical" evidence="9">
    <location>
        <begin position="280"/>
        <end position="299"/>
    </location>
</feature>
<dbReference type="InterPro" id="IPR005828">
    <property type="entry name" value="MFS_sugar_transport-like"/>
</dbReference>
<feature type="transmembrane region" description="Helical" evidence="9">
    <location>
        <begin position="413"/>
        <end position="433"/>
    </location>
</feature>
<dbReference type="Proteomes" id="UP000410492">
    <property type="component" value="Unassembled WGS sequence"/>
</dbReference>
<keyword evidence="8" id="KW-0813">Transport</keyword>
<evidence type="ECO:0000256" key="5">
    <source>
        <dbReference type="ARBA" id="ARBA00023136"/>
    </source>
</evidence>
<dbReference type="GO" id="GO:0051119">
    <property type="term" value="F:sugar transmembrane transporter activity"/>
    <property type="evidence" value="ECO:0007669"/>
    <property type="project" value="InterPro"/>
</dbReference>
<keyword evidence="4 9" id="KW-1133">Transmembrane helix</keyword>
<reference evidence="11 12" key="1">
    <citation type="submission" date="2019-01" db="EMBL/GenBank/DDBJ databases">
        <authorList>
            <person name="Sayadi A."/>
        </authorList>
    </citation>
    <scope>NUCLEOTIDE SEQUENCE [LARGE SCALE GENOMIC DNA]</scope>
</reference>
<organism evidence="11 12">
    <name type="scientific">Callosobruchus maculatus</name>
    <name type="common">Southern cowpea weevil</name>
    <name type="synonym">Pulse bruchid</name>
    <dbReference type="NCBI Taxonomy" id="64391"/>
    <lineage>
        <taxon>Eukaryota</taxon>
        <taxon>Metazoa</taxon>
        <taxon>Ecdysozoa</taxon>
        <taxon>Arthropoda</taxon>
        <taxon>Hexapoda</taxon>
        <taxon>Insecta</taxon>
        <taxon>Pterygota</taxon>
        <taxon>Neoptera</taxon>
        <taxon>Endopterygota</taxon>
        <taxon>Coleoptera</taxon>
        <taxon>Polyphaga</taxon>
        <taxon>Cucujiformia</taxon>
        <taxon>Chrysomeloidea</taxon>
        <taxon>Chrysomelidae</taxon>
        <taxon>Bruchinae</taxon>
        <taxon>Bruchini</taxon>
        <taxon>Callosobruchus</taxon>
    </lineage>
</organism>
<feature type="transmembrane region" description="Helical" evidence="9">
    <location>
        <begin position="80"/>
        <end position="98"/>
    </location>
</feature>
<keyword evidence="3 9" id="KW-0812">Transmembrane</keyword>
<comment type="similarity">
    <text evidence="7">Belongs to the major facilitator superfamily. Sugar transporter (TC 2.A.1.1) family. Trehalose transporter subfamily.</text>
</comment>
<name>A0A653BYJ3_CALMS</name>
<feature type="transmembrane region" description="Helical" evidence="9">
    <location>
        <begin position="243"/>
        <end position="268"/>
    </location>
</feature>
<evidence type="ECO:0000256" key="1">
    <source>
        <dbReference type="ARBA" id="ARBA00004651"/>
    </source>
</evidence>
<dbReference type="OrthoDB" id="4142200at2759"/>
<dbReference type="Gene3D" id="1.20.1250.20">
    <property type="entry name" value="MFS general substrate transporter like domains"/>
    <property type="match status" value="1"/>
</dbReference>
<evidence type="ECO:0000256" key="2">
    <source>
        <dbReference type="ARBA" id="ARBA00022475"/>
    </source>
</evidence>
<feature type="domain" description="Major facilitator superfamily (MFS) profile" evidence="10">
    <location>
        <begin position="4"/>
        <end position="436"/>
    </location>
</feature>
<evidence type="ECO:0000259" key="10">
    <source>
        <dbReference type="PROSITE" id="PS50850"/>
    </source>
</evidence>
<sequence length="449" mass="48915">MAQVYLSAGLGNLASFVAGTVLTWSSPEMDKLASNDSNVRPFDEPATENEQSWISSIFALGAVFGPFIFGFLADKIGRKYTLLSTAPPFALCYILLAFGKSVYLFLVARFIMGLALGGVFTLIPMYLSEIADNTNRGAMSSSMNVFLCFGLLFSYSLGPYVSVMAFNIVLAIAPCAFFVLYFFFAPESPTYYVSKNRDEEAKAVLQRLRGTGVDIQEEISGLQKKQLEDGKGSFRDLFQSKGLIKALCISVGLVAFQQFSGINAILFYAQSIFQQAGSTLAPEVCSILIGGVQFGTSFITPLISDKLGRKVLLLISAAGMVVAEVPLGVYCFLKDKGNDVQSISFLPIVCLITYILMYNVGFGPLPWTVMGEIFPNNVKAIASTLTAAICWFMGFLIGYFFKSISGNIGMGPSFWIFSACAASAIPFTWFLLIETKGKSITQIQEELNR</sequence>
<feature type="transmembrane region" description="Helical" evidence="9">
    <location>
        <begin position="139"/>
        <end position="158"/>
    </location>
</feature>
<feature type="transmembrane region" description="Helical" evidence="9">
    <location>
        <begin position="311"/>
        <end position="333"/>
    </location>
</feature>
<dbReference type="CDD" id="cd17358">
    <property type="entry name" value="MFS_GLUT6_8_Class3_like"/>
    <property type="match status" value="1"/>
</dbReference>
<feature type="transmembrane region" description="Helical" evidence="9">
    <location>
        <begin position="53"/>
        <end position="73"/>
    </location>
</feature>
<evidence type="ECO:0000256" key="6">
    <source>
        <dbReference type="ARBA" id="ARBA00023180"/>
    </source>
</evidence>
<evidence type="ECO:0000256" key="4">
    <source>
        <dbReference type="ARBA" id="ARBA00022989"/>
    </source>
</evidence>
<dbReference type="FunFam" id="1.20.1250.20:FF:000055">
    <property type="entry name" value="Facilitated trehalose transporter Tret1-2 homolog"/>
    <property type="match status" value="1"/>
</dbReference>
<feature type="transmembrane region" description="Helical" evidence="9">
    <location>
        <begin position="380"/>
        <end position="401"/>
    </location>
</feature>
<accession>A0A653BYJ3</accession>
<dbReference type="PROSITE" id="PS50850">
    <property type="entry name" value="MFS"/>
    <property type="match status" value="1"/>
</dbReference>
<dbReference type="PANTHER" id="PTHR48021">
    <property type="match status" value="1"/>
</dbReference>
<feature type="transmembrane region" description="Helical" evidence="9">
    <location>
        <begin position="104"/>
        <end position="127"/>
    </location>
</feature>
<proteinExistence type="inferred from homology"/>
<dbReference type="PANTHER" id="PTHR48021:SF47">
    <property type="entry name" value="GH17672P"/>
    <property type="match status" value="1"/>
</dbReference>
<evidence type="ECO:0000256" key="7">
    <source>
        <dbReference type="ARBA" id="ARBA00024348"/>
    </source>
</evidence>
<dbReference type="InterPro" id="IPR005829">
    <property type="entry name" value="Sugar_transporter_CS"/>
</dbReference>
<dbReference type="Pfam" id="PF00083">
    <property type="entry name" value="Sugar_tr"/>
    <property type="match status" value="1"/>
</dbReference>
<gene>
    <name evidence="11" type="ORF">CALMAC_LOCUS4689</name>
</gene>
<keyword evidence="5 9" id="KW-0472">Membrane</keyword>